<organism evidence="7 8">
    <name type="scientific">Nocardioides szechwanensis</name>
    <dbReference type="NCBI Taxonomy" id="1005944"/>
    <lineage>
        <taxon>Bacteria</taxon>
        <taxon>Bacillati</taxon>
        <taxon>Actinomycetota</taxon>
        <taxon>Actinomycetes</taxon>
        <taxon>Propionibacteriales</taxon>
        <taxon>Nocardioidaceae</taxon>
        <taxon>Nocardioides</taxon>
    </lineage>
</organism>
<keyword evidence="3" id="KW-0472">Membrane</keyword>
<dbReference type="GO" id="GO:0016747">
    <property type="term" value="F:acyltransferase activity, transferring groups other than amino-acyl groups"/>
    <property type="evidence" value="ECO:0007669"/>
    <property type="project" value="InterPro"/>
</dbReference>
<keyword evidence="1" id="KW-0596">Phosphopantetheine</keyword>
<dbReference type="OrthoDB" id="8445630at2"/>
<evidence type="ECO:0000256" key="2">
    <source>
        <dbReference type="ARBA" id="ARBA00022553"/>
    </source>
</evidence>
<dbReference type="Pfam" id="PF00501">
    <property type="entry name" value="AMP-binding"/>
    <property type="match status" value="1"/>
</dbReference>
<evidence type="ECO:0000313" key="7">
    <source>
        <dbReference type="EMBL" id="SDO24208.1"/>
    </source>
</evidence>
<evidence type="ECO:0000259" key="4">
    <source>
        <dbReference type="Pfam" id="PF00501"/>
    </source>
</evidence>
<dbReference type="EMBL" id="FNIC01000007">
    <property type="protein sequence ID" value="SDO24208.1"/>
    <property type="molecule type" value="Genomic_DNA"/>
</dbReference>
<feature type="transmembrane region" description="Helical" evidence="3">
    <location>
        <begin position="599"/>
        <end position="624"/>
    </location>
</feature>
<evidence type="ECO:0000259" key="5">
    <source>
        <dbReference type="Pfam" id="PF00550"/>
    </source>
</evidence>
<dbReference type="STRING" id="1005944.SAMN05192576_3617"/>
<evidence type="ECO:0000256" key="3">
    <source>
        <dbReference type="SAM" id="Phobius"/>
    </source>
</evidence>
<dbReference type="InterPro" id="IPR009081">
    <property type="entry name" value="PP-bd_ACP"/>
</dbReference>
<dbReference type="Pfam" id="PF00550">
    <property type="entry name" value="PP-binding"/>
    <property type="match status" value="1"/>
</dbReference>
<dbReference type="InterPro" id="IPR002656">
    <property type="entry name" value="Acyl_transf_3_dom"/>
</dbReference>
<feature type="transmembrane region" description="Helical" evidence="3">
    <location>
        <begin position="705"/>
        <end position="721"/>
    </location>
</feature>
<keyword evidence="7" id="KW-0436">Ligase</keyword>
<dbReference type="RefSeq" id="WP_091026214.1">
    <property type="nucleotide sequence ID" value="NZ_BKAE01000009.1"/>
</dbReference>
<evidence type="ECO:0000259" key="6">
    <source>
        <dbReference type="Pfam" id="PF01757"/>
    </source>
</evidence>
<evidence type="ECO:0000313" key="8">
    <source>
        <dbReference type="Proteomes" id="UP000199004"/>
    </source>
</evidence>
<dbReference type="PANTHER" id="PTHR43767:SF10">
    <property type="entry name" value="SURFACTIN SYNTHASE SUBUNIT 1"/>
    <property type="match status" value="1"/>
</dbReference>
<name>A0A1H0HYA9_9ACTN</name>
<dbReference type="PROSITE" id="PS00012">
    <property type="entry name" value="PHOSPHOPANTETHEINE"/>
    <property type="match status" value="1"/>
</dbReference>
<proteinExistence type="predicted"/>
<dbReference type="InterPro" id="IPR042099">
    <property type="entry name" value="ANL_N_sf"/>
</dbReference>
<keyword evidence="3" id="KW-0812">Transmembrane</keyword>
<dbReference type="SUPFAM" id="SSF56801">
    <property type="entry name" value="Acetyl-CoA synthetase-like"/>
    <property type="match status" value="1"/>
</dbReference>
<dbReference type="InterPro" id="IPR006162">
    <property type="entry name" value="Ppantetheine_attach_site"/>
</dbReference>
<dbReference type="Pfam" id="PF01757">
    <property type="entry name" value="Acyl_transf_3"/>
    <property type="match status" value="1"/>
</dbReference>
<dbReference type="PANTHER" id="PTHR43767">
    <property type="entry name" value="LONG-CHAIN-FATTY-ACID--COA LIGASE"/>
    <property type="match status" value="1"/>
</dbReference>
<feature type="domain" description="Carrier" evidence="5">
    <location>
        <begin position="473"/>
        <end position="515"/>
    </location>
</feature>
<dbReference type="AlphaFoldDB" id="A0A1H0HYA9"/>
<keyword evidence="3" id="KW-1133">Transmembrane helix</keyword>
<feature type="transmembrane region" description="Helical" evidence="3">
    <location>
        <begin position="644"/>
        <end position="665"/>
    </location>
</feature>
<accession>A0A1H0HYA9</accession>
<protein>
    <submittedName>
        <fullName evidence="7">Acyl-CoA synthetase (AMP-forming)/AMP-acid ligase II</fullName>
    </submittedName>
</protein>
<dbReference type="Proteomes" id="UP000199004">
    <property type="component" value="Unassembled WGS sequence"/>
</dbReference>
<feature type="domain" description="Acyltransferase 3" evidence="6">
    <location>
        <begin position="548"/>
        <end position="819"/>
    </location>
</feature>
<dbReference type="InterPro" id="IPR000873">
    <property type="entry name" value="AMP-dep_synth/lig_dom"/>
</dbReference>
<evidence type="ECO:0000256" key="1">
    <source>
        <dbReference type="ARBA" id="ARBA00022450"/>
    </source>
</evidence>
<dbReference type="SUPFAM" id="SSF47336">
    <property type="entry name" value="ACP-like"/>
    <property type="match status" value="1"/>
</dbReference>
<keyword evidence="2" id="KW-0597">Phosphoprotein</keyword>
<feature type="domain" description="AMP-dependent synthetase/ligase" evidence="4">
    <location>
        <begin position="111"/>
        <end position="329"/>
    </location>
</feature>
<feature type="transmembrane region" description="Helical" evidence="3">
    <location>
        <begin position="800"/>
        <end position="821"/>
    </location>
</feature>
<feature type="transmembrane region" description="Helical" evidence="3">
    <location>
        <begin position="728"/>
        <end position="745"/>
    </location>
</feature>
<dbReference type="Gene3D" id="3.40.50.12780">
    <property type="entry name" value="N-terminal domain of ligase-like"/>
    <property type="match status" value="1"/>
</dbReference>
<dbReference type="InterPro" id="IPR050237">
    <property type="entry name" value="ATP-dep_AMP-bd_enzyme"/>
</dbReference>
<dbReference type="GO" id="GO:0016874">
    <property type="term" value="F:ligase activity"/>
    <property type="evidence" value="ECO:0007669"/>
    <property type="project" value="UniProtKB-KW"/>
</dbReference>
<feature type="transmembrane region" description="Helical" evidence="3">
    <location>
        <begin position="677"/>
        <end position="693"/>
    </location>
</feature>
<dbReference type="InterPro" id="IPR036736">
    <property type="entry name" value="ACP-like_sf"/>
</dbReference>
<dbReference type="Gene3D" id="1.10.1200.10">
    <property type="entry name" value="ACP-like"/>
    <property type="match status" value="1"/>
</dbReference>
<feature type="transmembrane region" description="Helical" evidence="3">
    <location>
        <begin position="564"/>
        <end position="587"/>
    </location>
</feature>
<reference evidence="7 8" key="1">
    <citation type="submission" date="2016-10" db="EMBL/GenBank/DDBJ databases">
        <authorList>
            <person name="de Groot N.N."/>
        </authorList>
    </citation>
    <scope>NUCLEOTIDE SEQUENCE [LARGE SCALE GENOMIC DNA]</scope>
    <source>
        <strain evidence="7 8">CGMCC 1.11147</strain>
    </source>
</reference>
<gene>
    <name evidence="7" type="ORF">SAMN05192576_3617</name>
</gene>
<sequence length="839" mass="89883">MTTLAFPPVGSPSLEPGLDTDLFLLGGRADDLALVCPEGSLTYGELGAAVVDAARELGPRRRVVLLEAANDLRTVIGYLAALAARHPVLLVPVGTRAQQDELVARYAHAAEPDLHEDLALLLSTSGSTGSPKVVRLSRANLLANARSIADYLRIRPDDRALTSLPLHYCYGLSVLNSHLANGATVVLTDLSVTDECFWDLAARERATSFAGVPYTFDLLDASGFEERDLPHLRYVTQAGGRMAPATVSRYAELGRRRGWDLFVMYGQTEATARMAYLPPDLAATRPTAVGRPVPGGTFTLAPVPGLVQTPGEPEVGELVYTGPNVMMGYADCVADLALGPELTELHTGDLARQAPDGLWELTGRLNRHAKVFGLRLDLERLERLLHDTGDTTRLVAVGDCLHAFVDRPRRAAVVRKKLTGLASLPVGAVRVHPLAELPLTTTGKCDYAALTRQAEESERLAARTDDGESSVDSLRSLFAVALGRPDATPADSFVSLGGDSLSFVEVSTHLGRRLGHLPAQWPSSSIEELAGQRRCRRRFTAPVDTAVVLRALALLMILVSHTDIWLVLGGAHVLLAVAGYNLARFTLAAHPAVRTRRVLAALAGVAVPAALWIGGCALVTGAYRPTTALFLNGIVGDDRWSPDWHFWFLEALVWAYLGVAALLALPAVRRRHQRHPFAFALAVTLAALAARYALVGVEAEGTEKYAVGAVLWVPALGWAAAEARTHSQRLLVAVTALVGLAGFFADGQRELLVLASVVLLLWARPVPVPRGLAAPLRVVAGASLWVYLTHWQVYPGLEAAGHPVLAIGASLAVGVVAAWAYDGLVERLRRVLPGLTRRP</sequence>
<keyword evidence="8" id="KW-1185">Reference proteome</keyword>